<sequence length="79" mass="8845">MVLDFDWLAKFLTVFANSMASQLTVSNVARFGFYQADFGFGPPAHMEHCPAFVPEFLTLQPLGLDSSTSTIWSILNDRK</sequence>
<dbReference type="InterPro" id="IPR023213">
    <property type="entry name" value="CAT-like_dom_sf"/>
</dbReference>
<protein>
    <submittedName>
        <fullName evidence="1">Uncharacterized protein</fullName>
    </submittedName>
</protein>
<reference evidence="1" key="1">
    <citation type="submission" date="2022-07" db="EMBL/GenBank/DDBJ databases">
        <title>Phylogenomic reconstructions and comparative analyses of Kickxellomycotina fungi.</title>
        <authorList>
            <person name="Reynolds N.K."/>
            <person name="Stajich J.E."/>
            <person name="Barry K."/>
            <person name="Grigoriev I.V."/>
            <person name="Crous P."/>
            <person name="Smith M.E."/>
        </authorList>
    </citation>
    <scope>NUCLEOTIDE SEQUENCE</scope>
    <source>
        <strain evidence="1">NRRL 3115</strain>
    </source>
</reference>
<dbReference type="AlphaFoldDB" id="A0A9W8G2Y6"/>
<organism evidence="1 2">
    <name type="scientific">Coemansia spiralis</name>
    <dbReference type="NCBI Taxonomy" id="417178"/>
    <lineage>
        <taxon>Eukaryota</taxon>
        <taxon>Fungi</taxon>
        <taxon>Fungi incertae sedis</taxon>
        <taxon>Zoopagomycota</taxon>
        <taxon>Kickxellomycotina</taxon>
        <taxon>Kickxellomycetes</taxon>
        <taxon>Kickxellales</taxon>
        <taxon>Kickxellaceae</taxon>
        <taxon>Coemansia</taxon>
    </lineage>
</organism>
<dbReference type="EMBL" id="JANBTW010000028">
    <property type="protein sequence ID" value="KAJ2677770.1"/>
    <property type="molecule type" value="Genomic_DNA"/>
</dbReference>
<evidence type="ECO:0000313" key="2">
    <source>
        <dbReference type="Proteomes" id="UP001151518"/>
    </source>
</evidence>
<gene>
    <name evidence="1" type="ORF">GGI25_002868</name>
</gene>
<dbReference type="OrthoDB" id="1862401at2759"/>
<comment type="caution">
    <text evidence="1">The sequence shown here is derived from an EMBL/GenBank/DDBJ whole genome shotgun (WGS) entry which is preliminary data.</text>
</comment>
<proteinExistence type="predicted"/>
<evidence type="ECO:0000313" key="1">
    <source>
        <dbReference type="EMBL" id="KAJ2677770.1"/>
    </source>
</evidence>
<dbReference type="Proteomes" id="UP001151518">
    <property type="component" value="Unassembled WGS sequence"/>
</dbReference>
<accession>A0A9W8G2Y6</accession>
<dbReference type="Gene3D" id="3.30.559.10">
    <property type="entry name" value="Chloramphenicol acetyltransferase-like domain"/>
    <property type="match status" value="1"/>
</dbReference>
<name>A0A9W8G2Y6_9FUNG</name>